<evidence type="ECO:0000313" key="3">
    <source>
        <dbReference type="EMBL" id="GIY93100.1"/>
    </source>
</evidence>
<proteinExistence type="predicted"/>
<evidence type="ECO:0008006" key="5">
    <source>
        <dbReference type="Google" id="ProtNLM"/>
    </source>
</evidence>
<evidence type="ECO:0000256" key="2">
    <source>
        <dbReference type="SAM" id="SignalP"/>
    </source>
</evidence>
<keyword evidence="2" id="KW-0732">Signal</keyword>
<keyword evidence="4" id="KW-1185">Reference proteome</keyword>
<protein>
    <recommendedName>
        <fullName evidence="5">Secreted protein</fullName>
    </recommendedName>
</protein>
<dbReference type="AlphaFoldDB" id="A0AAV4XDK0"/>
<dbReference type="Proteomes" id="UP001054945">
    <property type="component" value="Unassembled WGS sequence"/>
</dbReference>
<evidence type="ECO:0000256" key="1">
    <source>
        <dbReference type="SAM" id="MobiDB-lite"/>
    </source>
</evidence>
<sequence>MLWFWTGASLMLLWSTCFAGSACTEGRNSTCRNRLQKRSLFFAEKTVCYRDLGCFSSGPLLPPRVPPPQSASPAPEGGGHLVHAVHAPQQAPAHLPLPQECQEVHLRPLRPDPGHHPRVQRQPGAHLMDPGKAHPSASFI</sequence>
<organism evidence="3 4">
    <name type="scientific">Caerostris extrusa</name>
    <name type="common">Bark spider</name>
    <name type="synonym">Caerostris bankana</name>
    <dbReference type="NCBI Taxonomy" id="172846"/>
    <lineage>
        <taxon>Eukaryota</taxon>
        <taxon>Metazoa</taxon>
        <taxon>Ecdysozoa</taxon>
        <taxon>Arthropoda</taxon>
        <taxon>Chelicerata</taxon>
        <taxon>Arachnida</taxon>
        <taxon>Araneae</taxon>
        <taxon>Araneomorphae</taxon>
        <taxon>Entelegynae</taxon>
        <taxon>Araneoidea</taxon>
        <taxon>Araneidae</taxon>
        <taxon>Caerostris</taxon>
    </lineage>
</organism>
<feature type="signal peptide" evidence="2">
    <location>
        <begin position="1"/>
        <end position="19"/>
    </location>
</feature>
<reference evidence="3 4" key="1">
    <citation type="submission" date="2021-06" db="EMBL/GenBank/DDBJ databases">
        <title>Caerostris extrusa draft genome.</title>
        <authorList>
            <person name="Kono N."/>
            <person name="Arakawa K."/>
        </authorList>
    </citation>
    <scope>NUCLEOTIDE SEQUENCE [LARGE SCALE GENOMIC DNA]</scope>
</reference>
<gene>
    <name evidence="3" type="ORF">CEXT_86221</name>
</gene>
<feature type="region of interest" description="Disordered" evidence="1">
    <location>
        <begin position="108"/>
        <end position="140"/>
    </location>
</feature>
<name>A0AAV4XDK0_CAEEX</name>
<evidence type="ECO:0000313" key="4">
    <source>
        <dbReference type="Proteomes" id="UP001054945"/>
    </source>
</evidence>
<comment type="caution">
    <text evidence="3">The sequence shown here is derived from an EMBL/GenBank/DDBJ whole genome shotgun (WGS) entry which is preliminary data.</text>
</comment>
<feature type="chain" id="PRO_5043708315" description="Secreted protein" evidence="2">
    <location>
        <begin position="20"/>
        <end position="140"/>
    </location>
</feature>
<dbReference type="EMBL" id="BPLR01017627">
    <property type="protein sequence ID" value="GIY93100.1"/>
    <property type="molecule type" value="Genomic_DNA"/>
</dbReference>
<accession>A0AAV4XDK0</accession>